<keyword evidence="2" id="KW-0812">Transmembrane</keyword>
<evidence type="ECO:0000313" key="6">
    <source>
        <dbReference type="Proteomes" id="UP000217257"/>
    </source>
</evidence>
<feature type="signal peptide" evidence="3">
    <location>
        <begin position="1"/>
        <end position="20"/>
    </location>
</feature>
<feature type="domain" description="DUF6249" evidence="4">
    <location>
        <begin position="123"/>
        <end position="227"/>
    </location>
</feature>
<keyword evidence="3" id="KW-0732">Signal</keyword>
<protein>
    <recommendedName>
        <fullName evidence="4">DUF6249 domain-containing protein</fullName>
    </recommendedName>
</protein>
<organism evidence="5 6">
    <name type="scientific">Cystobacter fuscus</name>
    <dbReference type="NCBI Taxonomy" id="43"/>
    <lineage>
        <taxon>Bacteria</taxon>
        <taxon>Pseudomonadati</taxon>
        <taxon>Myxococcota</taxon>
        <taxon>Myxococcia</taxon>
        <taxon>Myxococcales</taxon>
        <taxon>Cystobacterineae</taxon>
        <taxon>Archangiaceae</taxon>
        <taxon>Cystobacter</taxon>
    </lineage>
</organism>
<feature type="transmembrane region" description="Helical" evidence="2">
    <location>
        <begin position="205"/>
        <end position="223"/>
    </location>
</feature>
<dbReference type="EMBL" id="CP022098">
    <property type="protein sequence ID" value="ATB40365.1"/>
    <property type="molecule type" value="Genomic_DNA"/>
</dbReference>
<proteinExistence type="predicted"/>
<dbReference type="RefSeq" id="WP_095988246.1">
    <property type="nucleotide sequence ID" value="NZ_CP022098.1"/>
</dbReference>
<evidence type="ECO:0000256" key="3">
    <source>
        <dbReference type="SAM" id="SignalP"/>
    </source>
</evidence>
<gene>
    <name evidence="5" type="ORF">CYFUS_005814</name>
</gene>
<feature type="transmembrane region" description="Helical" evidence="2">
    <location>
        <begin position="182"/>
        <end position="199"/>
    </location>
</feature>
<evidence type="ECO:0000256" key="1">
    <source>
        <dbReference type="SAM" id="MobiDB-lite"/>
    </source>
</evidence>
<dbReference type="Pfam" id="PF19762">
    <property type="entry name" value="DUF6249"/>
    <property type="match status" value="1"/>
</dbReference>
<reference evidence="5 6" key="1">
    <citation type="submission" date="2017-06" db="EMBL/GenBank/DDBJ databases">
        <title>Sequencing and comparative analysis of myxobacterial genomes.</title>
        <authorList>
            <person name="Rupp O."/>
            <person name="Goesmann A."/>
            <person name="Sogaard-Andersen L."/>
        </authorList>
    </citation>
    <scope>NUCLEOTIDE SEQUENCE [LARGE SCALE GENOMIC DNA]</scope>
    <source>
        <strain evidence="5 6">DSM 52655</strain>
    </source>
</reference>
<sequence>MKSQLLTLCLLAALPGGAWAQSEAQAPAVPPPAVPMPPQLAAQRQQAEERRNALEAQRQQAEEHRNALEAQRQELEADIQRLESEARQIDPEARLDSNQLFALLQERERRMSSQADSDVAPAIISISLFSCLLTGFLAWLVANNRKSHLLHQTVRMMVEKGAEIPQGLLAPPPKKPSDLRRGIILSATGVGLTIFLAALPHSDGAWGVGVTLFFLGLGHLLVWRLQQGRGALASHLSPESPL</sequence>
<evidence type="ECO:0000256" key="2">
    <source>
        <dbReference type="SAM" id="Phobius"/>
    </source>
</evidence>
<feature type="chain" id="PRO_5012445259" description="DUF6249 domain-containing protein" evidence="3">
    <location>
        <begin position="21"/>
        <end position="242"/>
    </location>
</feature>
<evidence type="ECO:0000313" key="5">
    <source>
        <dbReference type="EMBL" id="ATB40365.1"/>
    </source>
</evidence>
<dbReference type="AlphaFoldDB" id="A0A250J8Y4"/>
<dbReference type="KEGG" id="cfus:CYFUS_005814"/>
<feature type="region of interest" description="Disordered" evidence="1">
    <location>
        <begin position="25"/>
        <end position="67"/>
    </location>
</feature>
<name>A0A250J8Y4_9BACT</name>
<accession>A0A250J8Y4</accession>
<keyword evidence="2" id="KW-1133">Transmembrane helix</keyword>
<evidence type="ECO:0000259" key="4">
    <source>
        <dbReference type="Pfam" id="PF19762"/>
    </source>
</evidence>
<feature type="compositionally biased region" description="Pro residues" evidence="1">
    <location>
        <begin position="28"/>
        <end position="38"/>
    </location>
</feature>
<dbReference type="InterPro" id="IPR046216">
    <property type="entry name" value="DUF6249"/>
</dbReference>
<feature type="transmembrane region" description="Helical" evidence="2">
    <location>
        <begin position="119"/>
        <end position="142"/>
    </location>
</feature>
<keyword evidence="2" id="KW-0472">Membrane</keyword>
<dbReference type="Proteomes" id="UP000217257">
    <property type="component" value="Chromosome"/>
</dbReference>